<dbReference type="AlphaFoldDB" id="A0AAV8WN41"/>
<dbReference type="Pfam" id="PF08790">
    <property type="entry name" value="zf-LYAR"/>
    <property type="match status" value="1"/>
</dbReference>
<evidence type="ECO:0000256" key="6">
    <source>
        <dbReference type="ARBA" id="ARBA00023242"/>
    </source>
</evidence>
<evidence type="ECO:0000259" key="9">
    <source>
        <dbReference type="Pfam" id="PF08790"/>
    </source>
</evidence>
<comment type="caution">
    <text evidence="11">The sequence shown here is derived from an EMBL/GenBank/DDBJ whole genome shotgun (WGS) entry which is preliminary data.</text>
</comment>
<protein>
    <recommendedName>
        <fullName evidence="13">Cell growth-regulating nucleolar protein</fullName>
    </recommendedName>
</protein>
<evidence type="ECO:0000256" key="3">
    <source>
        <dbReference type="ARBA" id="ARBA00022737"/>
    </source>
</evidence>
<reference evidence="11" key="1">
    <citation type="journal article" date="2023" name="Insect Mol. Biol.">
        <title>Genome sequencing provides insights into the evolution of gene families encoding plant cell wall-degrading enzymes in longhorned beetles.</title>
        <authorList>
            <person name="Shin N.R."/>
            <person name="Okamura Y."/>
            <person name="Kirsch R."/>
            <person name="Pauchet Y."/>
        </authorList>
    </citation>
    <scope>NUCLEOTIDE SEQUENCE</scope>
    <source>
        <strain evidence="11">RBIC_L_NR</strain>
    </source>
</reference>
<evidence type="ECO:0000256" key="7">
    <source>
        <dbReference type="PROSITE-ProRule" id="PRU01145"/>
    </source>
</evidence>
<keyword evidence="5" id="KW-0862">Zinc</keyword>
<dbReference type="GO" id="GO:0000122">
    <property type="term" value="P:negative regulation of transcription by RNA polymerase II"/>
    <property type="evidence" value="ECO:0007669"/>
    <property type="project" value="TreeGrafter"/>
</dbReference>
<sequence>MVVFTCNHCGDSLHKPKVEKHYAFVCRTIKSLTCVDCFKDFRGEEYVSHVKCLTEDERYAAKGTYVNGNVKKGEVKQESWVEMIKTILNQETNIEPPCRKLLNIISTYNNIPRKSLNLCRDYNKRKLPGSHLKKKEEEKLAKLKEKKEEKNFIRSSFGGRVNLKDIEDIWNIIEKYKNNQSKNNGQTEVNKVDSKLEENSNDSNIASAIKNLKNEENETKKRKLSDEETKPDVPKKKKQKKVENHVNLEQNDEDLGGSKIFRYQDKILEILMVKGSMSLKKLQKKVLNAYLKETGETEVTPKMSKKFNKKLKKISNLEIADDRVTLLEIPN</sequence>
<keyword evidence="12" id="KW-1185">Reference proteome</keyword>
<comment type="subcellular location">
    <subcellularLocation>
        <location evidence="1">Nucleus</location>
    </subcellularLocation>
</comment>
<evidence type="ECO:0000256" key="5">
    <source>
        <dbReference type="ARBA" id="ARBA00022833"/>
    </source>
</evidence>
<name>A0AAV8WN41_9CUCU</name>
<accession>A0AAV8WN41</accession>
<dbReference type="Proteomes" id="UP001162156">
    <property type="component" value="Unassembled WGS sequence"/>
</dbReference>
<dbReference type="InterPro" id="IPR058719">
    <property type="entry name" value="WHD_LYAR"/>
</dbReference>
<evidence type="ECO:0000313" key="12">
    <source>
        <dbReference type="Proteomes" id="UP001162156"/>
    </source>
</evidence>
<evidence type="ECO:0000256" key="1">
    <source>
        <dbReference type="ARBA" id="ARBA00004123"/>
    </source>
</evidence>
<dbReference type="FunFam" id="3.30.1490.490:FF:000001">
    <property type="entry name" value="cell growth-regulating nucleolar protein-like"/>
    <property type="match status" value="1"/>
</dbReference>
<proteinExistence type="predicted"/>
<dbReference type="InterPro" id="IPR039999">
    <property type="entry name" value="LYAR"/>
</dbReference>
<dbReference type="Pfam" id="PF25879">
    <property type="entry name" value="WHD_LYAR"/>
    <property type="match status" value="1"/>
</dbReference>
<gene>
    <name evidence="11" type="ORF">NQ314_019950</name>
</gene>
<dbReference type="Gene3D" id="3.30.1490.490">
    <property type="match status" value="1"/>
</dbReference>
<feature type="domain" description="Zinc finger C2H2 LYAR-type" evidence="9">
    <location>
        <begin position="32"/>
        <end position="59"/>
    </location>
</feature>
<dbReference type="InterPro" id="IPR036236">
    <property type="entry name" value="Znf_C2H2_sf"/>
</dbReference>
<keyword evidence="6" id="KW-0539">Nucleus</keyword>
<dbReference type="PROSITE" id="PS51804">
    <property type="entry name" value="ZF_C2HC_LYAR"/>
    <property type="match status" value="1"/>
</dbReference>
<evidence type="ECO:0000259" key="10">
    <source>
        <dbReference type="Pfam" id="PF25879"/>
    </source>
</evidence>
<evidence type="ECO:0008006" key="13">
    <source>
        <dbReference type="Google" id="ProtNLM"/>
    </source>
</evidence>
<evidence type="ECO:0000256" key="2">
    <source>
        <dbReference type="ARBA" id="ARBA00022723"/>
    </source>
</evidence>
<dbReference type="PANTHER" id="PTHR13100:SF10">
    <property type="entry name" value="CELL GROWTH-REGULATING NUCLEOLAR PROTEIN"/>
    <property type="match status" value="1"/>
</dbReference>
<dbReference type="GO" id="GO:0006364">
    <property type="term" value="P:rRNA processing"/>
    <property type="evidence" value="ECO:0007669"/>
    <property type="project" value="TreeGrafter"/>
</dbReference>
<dbReference type="GO" id="GO:0005730">
    <property type="term" value="C:nucleolus"/>
    <property type="evidence" value="ECO:0007669"/>
    <property type="project" value="TreeGrafter"/>
</dbReference>
<dbReference type="InterPro" id="IPR014898">
    <property type="entry name" value="Znf_C2H2_LYAR"/>
</dbReference>
<dbReference type="EMBL" id="JANEYF010005598">
    <property type="protein sequence ID" value="KAJ8927567.1"/>
    <property type="molecule type" value="Genomic_DNA"/>
</dbReference>
<dbReference type="PANTHER" id="PTHR13100">
    <property type="entry name" value="CELL GROWTH-REGULATING NUCLEOLAR PROTEIN LYAR"/>
    <property type="match status" value="1"/>
</dbReference>
<evidence type="ECO:0000256" key="8">
    <source>
        <dbReference type="SAM" id="MobiDB-lite"/>
    </source>
</evidence>
<organism evidence="11 12">
    <name type="scientific">Rhamnusium bicolor</name>
    <dbReference type="NCBI Taxonomy" id="1586634"/>
    <lineage>
        <taxon>Eukaryota</taxon>
        <taxon>Metazoa</taxon>
        <taxon>Ecdysozoa</taxon>
        <taxon>Arthropoda</taxon>
        <taxon>Hexapoda</taxon>
        <taxon>Insecta</taxon>
        <taxon>Pterygota</taxon>
        <taxon>Neoptera</taxon>
        <taxon>Endopterygota</taxon>
        <taxon>Coleoptera</taxon>
        <taxon>Polyphaga</taxon>
        <taxon>Cucujiformia</taxon>
        <taxon>Chrysomeloidea</taxon>
        <taxon>Cerambycidae</taxon>
        <taxon>Lepturinae</taxon>
        <taxon>Rhagiini</taxon>
        <taxon>Rhamnusium</taxon>
    </lineage>
</organism>
<feature type="compositionally biased region" description="Basic and acidic residues" evidence="8">
    <location>
        <begin position="212"/>
        <end position="234"/>
    </location>
</feature>
<feature type="region of interest" description="Disordered" evidence="8">
    <location>
        <begin position="208"/>
        <end position="242"/>
    </location>
</feature>
<dbReference type="GO" id="GO:0003677">
    <property type="term" value="F:DNA binding"/>
    <property type="evidence" value="ECO:0007669"/>
    <property type="project" value="InterPro"/>
</dbReference>
<feature type="domain" description="Cell growth-regulating nucleolar protein-like winged helix" evidence="10">
    <location>
        <begin position="267"/>
        <end position="327"/>
    </location>
</feature>
<keyword evidence="2" id="KW-0479">Metal-binding</keyword>
<keyword evidence="3" id="KW-0677">Repeat</keyword>
<dbReference type="SUPFAM" id="SSF57667">
    <property type="entry name" value="beta-beta-alpha zinc fingers"/>
    <property type="match status" value="2"/>
</dbReference>
<keyword evidence="4 7" id="KW-0863">Zinc-finger</keyword>
<evidence type="ECO:0000313" key="11">
    <source>
        <dbReference type="EMBL" id="KAJ8927567.1"/>
    </source>
</evidence>
<evidence type="ECO:0000256" key="4">
    <source>
        <dbReference type="ARBA" id="ARBA00022771"/>
    </source>
</evidence>
<dbReference type="GO" id="GO:0008270">
    <property type="term" value="F:zinc ion binding"/>
    <property type="evidence" value="ECO:0007669"/>
    <property type="project" value="UniProtKB-KW"/>
</dbReference>